<keyword evidence="5" id="KW-1133">Transmembrane helix</keyword>
<comment type="similarity">
    <text evidence="2 7">Belongs to the Casparian strip membrane proteins (CASP) family.</text>
</comment>
<dbReference type="PANTHER" id="PTHR36488:SF4">
    <property type="entry name" value="CASP-LIKE PROTEIN"/>
    <property type="match status" value="1"/>
</dbReference>
<evidence type="ECO:0000256" key="4">
    <source>
        <dbReference type="ARBA" id="ARBA00022692"/>
    </source>
</evidence>
<dbReference type="PANTHER" id="PTHR36488">
    <property type="entry name" value="CASP-LIKE PROTEIN 1U1"/>
    <property type="match status" value="1"/>
</dbReference>
<dbReference type="Pfam" id="PF04535">
    <property type="entry name" value="CASP_dom"/>
    <property type="match status" value="1"/>
</dbReference>
<organism evidence="9 10">
    <name type="scientific">Zea mays</name>
    <name type="common">Maize</name>
    <dbReference type="NCBI Taxonomy" id="4577"/>
    <lineage>
        <taxon>Eukaryota</taxon>
        <taxon>Viridiplantae</taxon>
        <taxon>Streptophyta</taxon>
        <taxon>Embryophyta</taxon>
        <taxon>Tracheophyta</taxon>
        <taxon>Spermatophyta</taxon>
        <taxon>Magnoliopsida</taxon>
        <taxon>Liliopsida</taxon>
        <taxon>Poales</taxon>
        <taxon>Poaceae</taxon>
        <taxon>PACMAD clade</taxon>
        <taxon>Panicoideae</taxon>
        <taxon>Andropogonodae</taxon>
        <taxon>Andropogoneae</taxon>
        <taxon>Tripsacinae</taxon>
        <taxon>Zea</taxon>
    </lineage>
</organism>
<evidence type="ECO:0000313" key="9">
    <source>
        <dbReference type="EMBL" id="PWZ26393.1"/>
    </source>
</evidence>
<evidence type="ECO:0000256" key="5">
    <source>
        <dbReference type="ARBA" id="ARBA00022989"/>
    </source>
</evidence>
<evidence type="ECO:0000256" key="3">
    <source>
        <dbReference type="ARBA" id="ARBA00022475"/>
    </source>
</evidence>
<evidence type="ECO:0000256" key="6">
    <source>
        <dbReference type="ARBA" id="ARBA00023136"/>
    </source>
</evidence>
<feature type="domain" description="Casparian strip membrane protein" evidence="8">
    <location>
        <begin position="17"/>
        <end position="161"/>
    </location>
</feature>
<dbReference type="EMBL" id="NCVQ01000005">
    <property type="protein sequence ID" value="PWZ26393.1"/>
    <property type="molecule type" value="Genomic_DNA"/>
</dbReference>
<sequence length="203" mass="20398">MAAAGDGGGKSDGSSSNAACLALRIATVALSVASAVMMASASQRSCTGCSPATASQQPVSYRDYSSLSYSLVANVVSAALQALAAWLTASGKADKGKAFKSLSELVDTAAQVLLYSSSALSFSVDDFGTCGRRVAGVCKAAGEFCQRARASGAVSIAAAVALAASNYLKDVPVSTWFRGGDDAPKGKPAGCGRGGCHCRHHHH</sequence>
<name>A0A3L6F0H7_MAIZE</name>
<comment type="subunit">
    <text evidence="7">Homodimer and heterodimers.</text>
</comment>
<proteinExistence type="inferred from homology"/>
<comment type="caution">
    <text evidence="9">The sequence shown here is derived from an EMBL/GenBank/DDBJ whole genome shotgun (WGS) entry which is preliminary data.</text>
</comment>
<keyword evidence="4" id="KW-0812">Transmembrane</keyword>
<evidence type="ECO:0000256" key="7">
    <source>
        <dbReference type="RuleBase" id="RU361233"/>
    </source>
</evidence>
<evidence type="ECO:0000256" key="2">
    <source>
        <dbReference type="ARBA" id="ARBA00007651"/>
    </source>
</evidence>
<gene>
    <name evidence="9" type="ORF">Zm00014a_027835</name>
</gene>
<dbReference type="InterPro" id="IPR044173">
    <property type="entry name" value="CASPL"/>
</dbReference>
<evidence type="ECO:0000259" key="8">
    <source>
        <dbReference type="Pfam" id="PF04535"/>
    </source>
</evidence>
<dbReference type="GO" id="GO:0005886">
    <property type="term" value="C:plasma membrane"/>
    <property type="evidence" value="ECO:0007669"/>
    <property type="project" value="UniProtKB-SubCell"/>
</dbReference>
<keyword evidence="3 7" id="KW-1003">Cell membrane</keyword>
<reference evidence="9 10" key="1">
    <citation type="journal article" date="2018" name="Nat. Genet.">
        <title>Extensive intraspecific gene order and gene structural variations between Mo17 and other maize genomes.</title>
        <authorList>
            <person name="Sun S."/>
            <person name="Zhou Y."/>
            <person name="Chen J."/>
            <person name="Shi J."/>
            <person name="Zhao H."/>
            <person name="Zhao H."/>
            <person name="Song W."/>
            <person name="Zhang M."/>
            <person name="Cui Y."/>
            <person name="Dong X."/>
            <person name="Liu H."/>
            <person name="Ma X."/>
            <person name="Jiao Y."/>
            <person name="Wang B."/>
            <person name="Wei X."/>
            <person name="Stein J.C."/>
            <person name="Glaubitz J.C."/>
            <person name="Lu F."/>
            <person name="Yu G."/>
            <person name="Liang C."/>
            <person name="Fengler K."/>
            <person name="Li B."/>
            <person name="Rafalski A."/>
            <person name="Schnable P.S."/>
            <person name="Ware D.H."/>
            <person name="Buckler E.S."/>
            <person name="Lai J."/>
        </authorList>
    </citation>
    <scope>NUCLEOTIDE SEQUENCE [LARGE SCALE GENOMIC DNA]</scope>
    <source>
        <strain evidence="10">cv. Missouri 17</strain>
        <tissue evidence="9">Seedling</tissue>
    </source>
</reference>
<dbReference type="AlphaFoldDB" id="A0A3L6F0H7"/>
<dbReference type="InterPro" id="IPR006702">
    <property type="entry name" value="CASP_dom"/>
</dbReference>
<accession>A0A3L6F0H7</accession>
<keyword evidence="6" id="KW-0472">Membrane</keyword>
<comment type="subcellular location">
    <subcellularLocation>
        <location evidence="1 7">Cell membrane</location>
        <topology evidence="1 7">Multi-pass membrane protein</topology>
    </subcellularLocation>
</comment>
<evidence type="ECO:0000256" key="1">
    <source>
        <dbReference type="ARBA" id="ARBA00004651"/>
    </source>
</evidence>
<protein>
    <recommendedName>
        <fullName evidence="7">CASP-like protein</fullName>
    </recommendedName>
</protein>
<evidence type="ECO:0000313" key="10">
    <source>
        <dbReference type="Proteomes" id="UP000251960"/>
    </source>
</evidence>
<dbReference type="ExpressionAtlas" id="A0A3L6F0H7">
    <property type="expression patterns" value="baseline"/>
</dbReference>
<dbReference type="Proteomes" id="UP000251960">
    <property type="component" value="Chromosome 4"/>
</dbReference>